<evidence type="ECO:0000256" key="2">
    <source>
        <dbReference type="ARBA" id="ARBA00022517"/>
    </source>
</evidence>
<dbReference type="GO" id="GO:0006364">
    <property type="term" value="P:rRNA processing"/>
    <property type="evidence" value="ECO:0007669"/>
    <property type="project" value="UniProtKB-UniRule"/>
</dbReference>
<dbReference type="GO" id="GO:0042274">
    <property type="term" value="P:ribosomal small subunit biogenesis"/>
    <property type="evidence" value="ECO:0007669"/>
    <property type="project" value="UniProtKB-UniRule"/>
</dbReference>
<dbReference type="InterPro" id="IPR002676">
    <property type="entry name" value="RimM_N"/>
</dbReference>
<evidence type="ECO:0000256" key="5">
    <source>
        <dbReference type="HAMAP-Rule" id="MF_00014"/>
    </source>
</evidence>
<dbReference type="GO" id="GO:0005840">
    <property type="term" value="C:ribosome"/>
    <property type="evidence" value="ECO:0007669"/>
    <property type="project" value="InterPro"/>
</dbReference>
<dbReference type="NCBIfam" id="TIGR02273">
    <property type="entry name" value="16S_RimM"/>
    <property type="match status" value="1"/>
</dbReference>
<evidence type="ECO:0000256" key="1">
    <source>
        <dbReference type="ARBA" id="ARBA00022490"/>
    </source>
</evidence>
<sequence>MEYVVIGKIVDTFGVNGELKVTPFAPEEVFENLERVYLKRRGGSYVPFKLKDIRRAGRFYLLRFEGYEDVQEAQQFRGAHLFLPENELPERGEGEFYAYELVGMEVVTDRGKKLGKVKRIEDFGVYDMLILEDEKIMIPFVGDIVLKVDKNSRVVEVKEDLIPLP</sequence>
<evidence type="ECO:0000259" key="6">
    <source>
        <dbReference type="Pfam" id="PF01782"/>
    </source>
</evidence>
<dbReference type="InterPro" id="IPR011961">
    <property type="entry name" value="RimM"/>
</dbReference>
<dbReference type="PANTHER" id="PTHR33692">
    <property type="entry name" value="RIBOSOME MATURATION FACTOR RIMM"/>
    <property type="match status" value="1"/>
</dbReference>
<evidence type="ECO:0000256" key="4">
    <source>
        <dbReference type="ARBA" id="ARBA00023186"/>
    </source>
</evidence>
<protein>
    <recommendedName>
        <fullName evidence="5">Ribosome maturation factor RimM</fullName>
    </recommendedName>
</protein>
<evidence type="ECO:0000256" key="3">
    <source>
        <dbReference type="ARBA" id="ARBA00022552"/>
    </source>
</evidence>
<dbReference type="SUPFAM" id="SSF50346">
    <property type="entry name" value="PRC-barrel domain"/>
    <property type="match status" value="1"/>
</dbReference>
<keyword evidence="4 5" id="KW-0143">Chaperone</keyword>
<evidence type="ECO:0000313" key="8">
    <source>
        <dbReference type="EMBL" id="HHJ64579.1"/>
    </source>
</evidence>
<gene>
    <name evidence="5 8" type="primary">rimM</name>
    <name evidence="8" type="ORF">ENJ61_06690</name>
</gene>
<comment type="subunit">
    <text evidence="5">Binds ribosomal protein uS19.</text>
</comment>
<dbReference type="InterPro" id="IPR036976">
    <property type="entry name" value="RimM_N_sf"/>
</dbReference>
<comment type="similarity">
    <text evidence="5">Belongs to the RimM family.</text>
</comment>
<keyword evidence="2 5" id="KW-0690">Ribosome biogenesis</keyword>
<dbReference type="InterPro" id="IPR009000">
    <property type="entry name" value="Transl_B-barrel_sf"/>
</dbReference>
<keyword evidence="3 5" id="KW-0698">rRNA processing</keyword>
<comment type="caution">
    <text evidence="8">The sequence shown here is derived from an EMBL/GenBank/DDBJ whole genome shotgun (WGS) entry which is preliminary data.</text>
</comment>
<dbReference type="InterPro" id="IPR056792">
    <property type="entry name" value="PRC_RimM"/>
</dbReference>
<feature type="domain" description="RimM N-terminal" evidence="6">
    <location>
        <begin position="5"/>
        <end position="86"/>
    </location>
</feature>
<dbReference type="EMBL" id="DRNB01000243">
    <property type="protein sequence ID" value="HHJ64579.1"/>
    <property type="molecule type" value="Genomic_DNA"/>
</dbReference>
<evidence type="ECO:0000259" key="7">
    <source>
        <dbReference type="Pfam" id="PF24986"/>
    </source>
</evidence>
<proteinExistence type="inferred from homology"/>
<comment type="function">
    <text evidence="5">An accessory protein needed during the final step in the assembly of 30S ribosomal subunit, possibly for assembly of the head region. Essential for efficient processing of 16S rRNA. May be needed both before and after RbfA during the maturation of 16S rRNA. It has affinity for free ribosomal 30S subunits but not for 70S ribosomes.</text>
</comment>
<dbReference type="Gene3D" id="2.40.30.60">
    <property type="entry name" value="RimM"/>
    <property type="match status" value="1"/>
</dbReference>
<dbReference type="AlphaFoldDB" id="A0A7C5QA56"/>
<accession>A0A7C5QA56</accession>
<dbReference type="GO" id="GO:0043022">
    <property type="term" value="F:ribosome binding"/>
    <property type="evidence" value="ECO:0007669"/>
    <property type="project" value="InterPro"/>
</dbReference>
<name>A0A7C5QA56_AQUAO</name>
<dbReference type="HAMAP" id="MF_00014">
    <property type="entry name" value="Ribosome_mat_RimM"/>
    <property type="match status" value="1"/>
</dbReference>
<feature type="domain" description="Ribosome maturation factor RimM PRC barrel" evidence="7">
    <location>
        <begin position="100"/>
        <end position="158"/>
    </location>
</feature>
<reference evidence="8" key="1">
    <citation type="journal article" date="2020" name="mSystems">
        <title>Genome- and Community-Level Interaction Insights into Carbon Utilization and Element Cycling Functions of Hydrothermarchaeota in Hydrothermal Sediment.</title>
        <authorList>
            <person name="Zhou Z."/>
            <person name="Liu Y."/>
            <person name="Xu W."/>
            <person name="Pan J."/>
            <person name="Luo Z.H."/>
            <person name="Li M."/>
        </authorList>
    </citation>
    <scope>NUCLEOTIDE SEQUENCE [LARGE SCALE GENOMIC DNA]</scope>
    <source>
        <strain evidence="8">HyVt-501</strain>
    </source>
</reference>
<dbReference type="InterPro" id="IPR011033">
    <property type="entry name" value="PRC_barrel-like_sf"/>
</dbReference>
<dbReference type="GO" id="GO:0005737">
    <property type="term" value="C:cytoplasm"/>
    <property type="evidence" value="ECO:0007669"/>
    <property type="project" value="UniProtKB-SubCell"/>
</dbReference>
<comment type="subcellular location">
    <subcellularLocation>
        <location evidence="5">Cytoplasm</location>
    </subcellularLocation>
</comment>
<organism evidence="8">
    <name type="scientific">Aquifex aeolicus</name>
    <dbReference type="NCBI Taxonomy" id="63363"/>
    <lineage>
        <taxon>Bacteria</taxon>
        <taxon>Pseudomonadati</taxon>
        <taxon>Aquificota</taxon>
        <taxon>Aquificia</taxon>
        <taxon>Aquificales</taxon>
        <taxon>Aquificaceae</taxon>
        <taxon>Aquifex</taxon>
    </lineage>
</organism>
<comment type="domain">
    <text evidence="5">The PRC barrel domain binds ribosomal protein uS19.</text>
</comment>
<keyword evidence="1 5" id="KW-0963">Cytoplasm</keyword>
<dbReference type="Pfam" id="PF24986">
    <property type="entry name" value="PRC_RimM"/>
    <property type="match status" value="1"/>
</dbReference>
<dbReference type="Gene3D" id="2.30.30.240">
    <property type="entry name" value="PRC-barrel domain"/>
    <property type="match status" value="1"/>
</dbReference>
<dbReference type="Proteomes" id="UP000885792">
    <property type="component" value="Unassembled WGS sequence"/>
</dbReference>
<dbReference type="Pfam" id="PF01782">
    <property type="entry name" value="RimM"/>
    <property type="match status" value="1"/>
</dbReference>
<dbReference type="SUPFAM" id="SSF50447">
    <property type="entry name" value="Translation proteins"/>
    <property type="match status" value="1"/>
</dbReference>
<dbReference type="PANTHER" id="PTHR33692:SF1">
    <property type="entry name" value="RIBOSOME MATURATION FACTOR RIMM"/>
    <property type="match status" value="1"/>
</dbReference>